<feature type="compositionally biased region" description="Basic and acidic residues" evidence="1">
    <location>
        <begin position="49"/>
        <end position="67"/>
    </location>
</feature>
<dbReference type="EMBL" id="LR798275">
    <property type="protein sequence ID" value="CAB5219578.1"/>
    <property type="molecule type" value="Genomic_DNA"/>
</dbReference>
<evidence type="ECO:0000313" key="2">
    <source>
        <dbReference type="EMBL" id="CAB4128848.1"/>
    </source>
</evidence>
<dbReference type="EMBL" id="LR796231">
    <property type="protein sequence ID" value="CAB4128848.1"/>
    <property type="molecule type" value="Genomic_DNA"/>
</dbReference>
<feature type="region of interest" description="Disordered" evidence="1">
    <location>
        <begin position="46"/>
        <end position="67"/>
    </location>
</feature>
<accession>A0A6J5L256</accession>
<evidence type="ECO:0000313" key="3">
    <source>
        <dbReference type="EMBL" id="CAB5219578.1"/>
    </source>
</evidence>
<proteinExistence type="predicted"/>
<organism evidence="2">
    <name type="scientific">uncultured Caudovirales phage</name>
    <dbReference type="NCBI Taxonomy" id="2100421"/>
    <lineage>
        <taxon>Viruses</taxon>
        <taxon>Duplodnaviria</taxon>
        <taxon>Heunggongvirae</taxon>
        <taxon>Uroviricota</taxon>
        <taxon>Caudoviricetes</taxon>
        <taxon>Peduoviridae</taxon>
        <taxon>Maltschvirus</taxon>
        <taxon>Maltschvirus maltsch</taxon>
    </lineage>
</organism>
<name>A0A6J5L256_9CAUD</name>
<protein>
    <submittedName>
        <fullName evidence="2">Uncharacterized protein</fullName>
    </submittedName>
</protein>
<sequence length="67" mass="7417">MFLEMSCACGAAVQIDGLGDTYMILMGTRFAESHVGCGFMTPLNGEGPKITRREPMKPRIFKEDDED</sequence>
<reference evidence="2" key="1">
    <citation type="submission" date="2020-04" db="EMBL/GenBank/DDBJ databases">
        <authorList>
            <person name="Chiriac C."/>
            <person name="Salcher M."/>
            <person name="Ghai R."/>
            <person name="Kavagutti S V."/>
        </authorList>
    </citation>
    <scope>NUCLEOTIDE SEQUENCE</scope>
</reference>
<gene>
    <name evidence="2" type="ORF">UFOVP113_103</name>
    <name evidence="3" type="ORF">UFOVP225_90</name>
</gene>
<evidence type="ECO:0000256" key="1">
    <source>
        <dbReference type="SAM" id="MobiDB-lite"/>
    </source>
</evidence>